<evidence type="ECO:0000256" key="5">
    <source>
        <dbReference type="ARBA" id="ARBA00023002"/>
    </source>
</evidence>
<proteinExistence type="inferred from homology"/>
<organism evidence="7 8">
    <name type="scientific">Zopfia rhizophila CBS 207.26</name>
    <dbReference type="NCBI Taxonomy" id="1314779"/>
    <lineage>
        <taxon>Eukaryota</taxon>
        <taxon>Fungi</taxon>
        <taxon>Dikarya</taxon>
        <taxon>Ascomycota</taxon>
        <taxon>Pezizomycotina</taxon>
        <taxon>Dothideomycetes</taxon>
        <taxon>Dothideomycetes incertae sedis</taxon>
        <taxon>Zopfiaceae</taxon>
        <taxon>Zopfia</taxon>
    </lineage>
</organism>
<evidence type="ECO:0000256" key="3">
    <source>
        <dbReference type="ARBA" id="ARBA00022630"/>
    </source>
</evidence>
<dbReference type="GO" id="GO:0005737">
    <property type="term" value="C:cytoplasm"/>
    <property type="evidence" value="ECO:0007669"/>
    <property type="project" value="TreeGrafter"/>
</dbReference>
<keyword evidence="3" id="KW-0285">Flavoprotein</keyword>
<keyword evidence="5" id="KW-0560">Oxidoreductase</keyword>
<dbReference type="Gene3D" id="3.30.9.10">
    <property type="entry name" value="D-Amino Acid Oxidase, subunit A, domain 2"/>
    <property type="match status" value="1"/>
</dbReference>
<comment type="similarity">
    <text evidence="2">Belongs to the DAMOX/DASOX family.</text>
</comment>
<accession>A0A6A6DQ93</accession>
<evidence type="ECO:0000313" key="7">
    <source>
        <dbReference type="EMBL" id="KAF2180389.1"/>
    </source>
</evidence>
<feature type="domain" description="FAD dependent oxidoreductase" evidence="6">
    <location>
        <begin position="32"/>
        <end position="392"/>
    </location>
</feature>
<evidence type="ECO:0000313" key="8">
    <source>
        <dbReference type="Proteomes" id="UP000800200"/>
    </source>
</evidence>
<dbReference type="EMBL" id="ML994658">
    <property type="protein sequence ID" value="KAF2180389.1"/>
    <property type="molecule type" value="Genomic_DNA"/>
</dbReference>
<protein>
    <submittedName>
        <fullName evidence="7">Nucleotide-binding domain-containing protein</fullName>
    </submittedName>
</protein>
<dbReference type="InterPro" id="IPR006076">
    <property type="entry name" value="FAD-dep_OxRdtase"/>
</dbReference>
<evidence type="ECO:0000259" key="6">
    <source>
        <dbReference type="Pfam" id="PF01266"/>
    </source>
</evidence>
<name>A0A6A6DQ93_9PEZI</name>
<dbReference type="SUPFAM" id="SSF51971">
    <property type="entry name" value="Nucleotide-binding domain"/>
    <property type="match status" value="1"/>
</dbReference>
<dbReference type="PANTHER" id="PTHR11530:SF25">
    <property type="entry name" value="FAD DEPENDENT OXIDOREDUCTASE DOMAIN-CONTAINING PROTEIN"/>
    <property type="match status" value="1"/>
</dbReference>
<dbReference type="PANTHER" id="PTHR11530">
    <property type="entry name" value="D-AMINO ACID OXIDASE"/>
    <property type="match status" value="1"/>
</dbReference>
<evidence type="ECO:0000256" key="4">
    <source>
        <dbReference type="ARBA" id="ARBA00022827"/>
    </source>
</evidence>
<keyword evidence="4" id="KW-0274">FAD</keyword>
<dbReference type="GO" id="GO:0019478">
    <property type="term" value="P:D-amino acid catabolic process"/>
    <property type="evidence" value="ECO:0007669"/>
    <property type="project" value="TreeGrafter"/>
</dbReference>
<dbReference type="Gene3D" id="3.40.50.720">
    <property type="entry name" value="NAD(P)-binding Rossmann-like Domain"/>
    <property type="match status" value="1"/>
</dbReference>
<dbReference type="Proteomes" id="UP000800200">
    <property type="component" value="Unassembled WGS sequence"/>
</dbReference>
<comment type="cofactor">
    <cofactor evidence="1">
        <name>FAD</name>
        <dbReference type="ChEBI" id="CHEBI:57692"/>
    </cofactor>
</comment>
<reference evidence="7" key="1">
    <citation type="journal article" date="2020" name="Stud. Mycol.">
        <title>101 Dothideomycetes genomes: a test case for predicting lifestyles and emergence of pathogens.</title>
        <authorList>
            <person name="Haridas S."/>
            <person name="Albert R."/>
            <person name="Binder M."/>
            <person name="Bloem J."/>
            <person name="Labutti K."/>
            <person name="Salamov A."/>
            <person name="Andreopoulos B."/>
            <person name="Baker S."/>
            <person name="Barry K."/>
            <person name="Bills G."/>
            <person name="Bluhm B."/>
            <person name="Cannon C."/>
            <person name="Castanera R."/>
            <person name="Culley D."/>
            <person name="Daum C."/>
            <person name="Ezra D."/>
            <person name="Gonzalez J."/>
            <person name="Henrissat B."/>
            <person name="Kuo A."/>
            <person name="Liang C."/>
            <person name="Lipzen A."/>
            <person name="Lutzoni F."/>
            <person name="Magnuson J."/>
            <person name="Mondo S."/>
            <person name="Nolan M."/>
            <person name="Ohm R."/>
            <person name="Pangilinan J."/>
            <person name="Park H.-J."/>
            <person name="Ramirez L."/>
            <person name="Alfaro M."/>
            <person name="Sun H."/>
            <person name="Tritt A."/>
            <person name="Yoshinaga Y."/>
            <person name="Zwiers L.-H."/>
            <person name="Turgeon B."/>
            <person name="Goodwin S."/>
            <person name="Spatafora J."/>
            <person name="Crous P."/>
            <person name="Grigoriev I."/>
        </authorList>
    </citation>
    <scope>NUCLEOTIDE SEQUENCE</scope>
    <source>
        <strain evidence="7">CBS 207.26</strain>
    </source>
</reference>
<dbReference type="InterPro" id="IPR023209">
    <property type="entry name" value="DAO"/>
</dbReference>
<dbReference type="OrthoDB" id="2015447at2759"/>
<evidence type="ECO:0000256" key="2">
    <source>
        <dbReference type="ARBA" id="ARBA00006730"/>
    </source>
</evidence>
<keyword evidence="8" id="KW-1185">Reference proteome</keyword>
<dbReference type="Pfam" id="PF01266">
    <property type="entry name" value="DAO"/>
    <property type="match status" value="1"/>
</dbReference>
<dbReference type="GO" id="GO:0071949">
    <property type="term" value="F:FAD binding"/>
    <property type="evidence" value="ECO:0007669"/>
    <property type="project" value="InterPro"/>
</dbReference>
<gene>
    <name evidence="7" type="ORF">K469DRAFT_741205</name>
</gene>
<sequence length="459" mass="51062">MTVSQPSRLTLWRDITPYPYPLIKPHYKSPHILVIGAGVTGLIVSWVLLDKGYNVTVLSKDWTSFEQGKRLTSQIAGALWEYPPAVCGLHTDAVSLQHAKEWSMIAYHIWDGIASVPELGEAAGVRMKQSAFFFPKPVEEDPDQHEKMLEIIASGVRGFVRSPEILEKRGVGHGYDAVDAYEFMAPVIDTDKAMQWLMTLVRGKGARYITGTIDDDLVNVEGALAAQFNADAIVNASGLQSYHLAGDKTCYPLRGGLIRVINDGSDFPKVNTAMAISADAAHSENEFVFLLPRNDNTLVMGGFAEPHEWELNLTLDSPVVKKMRERCEAFLPVLKIARLDPEYPFAQGLRPSREQNVRVERESRRAGSRIVHSYGHGGSGWSFSFGCAQDVAMLVDEISKDLPPKSRSGRPYFGRADFIAVRKKNSITDNGDQKTLPASWDTFNPDFWLIEPSPEGRKR</sequence>
<dbReference type="AlphaFoldDB" id="A0A6A6DQ93"/>
<dbReference type="SUPFAM" id="SSF54373">
    <property type="entry name" value="FAD-linked reductases, C-terminal domain"/>
    <property type="match status" value="1"/>
</dbReference>
<evidence type="ECO:0000256" key="1">
    <source>
        <dbReference type="ARBA" id="ARBA00001974"/>
    </source>
</evidence>
<dbReference type="GO" id="GO:0003884">
    <property type="term" value="F:D-amino-acid oxidase activity"/>
    <property type="evidence" value="ECO:0007669"/>
    <property type="project" value="InterPro"/>
</dbReference>